<dbReference type="GO" id="GO:0005789">
    <property type="term" value="C:endoplasmic reticulum membrane"/>
    <property type="evidence" value="ECO:0007669"/>
    <property type="project" value="UniProtKB-SubCell"/>
</dbReference>
<keyword evidence="5" id="KW-0256">Endoplasmic reticulum</keyword>
<dbReference type="GO" id="GO:0016126">
    <property type="term" value="P:sterol biosynthetic process"/>
    <property type="evidence" value="ECO:0007669"/>
    <property type="project" value="UniProtKB-KW"/>
</dbReference>
<dbReference type="PANTHER" id="PTHR15451">
    <property type="entry name" value="ERGOSTEROL BIOSYNTHETIC PROTEIN 28-RELATED"/>
    <property type="match status" value="1"/>
</dbReference>
<keyword evidence="11" id="KW-1207">Sterol metabolism</keyword>
<dbReference type="Pfam" id="PF03694">
    <property type="entry name" value="Erg28"/>
    <property type="match status" value="1"/>
</dbReference>
<reference evidence="14 15" key="1">
    <citation type="journal article" date="2018" name="New Phytol.">
        <title>Phylogenomics of Endogonaceae and evolution of mycorrhizas within Mucoromycota.</title>
        <authorList>
            <person name="Chang Y."/>
            <person name="Desiro A."/>
            <person name="Na H."/>
            <person name="Sandor L."/>
            <person name="Lipzen A."/>
            <person name="Clum A."/>
            <person name="Barry K."/>
            <person name="Grigoriev I.V."/>
            <person name="Martin F.M."/>
            <person name="Stajich J.E."/>
            <person name="Smith M.E."/>
            <person name="Bonito G."/>
            <person name="Spatafora J.W."/>
        </authorList>
    </citation>
    <scope>NUCLEOTIDE SEQUENCE [LARGE SCALE GENOMIC DNA]</scope>
    <source>
        <strain evidence="14 15">GMNB39</strain>
    </source>
</reference>
<keyword evidence="10 13" id="KW-0472">Membrane</keyword>
<evidence type="ECO:0000256" key="5">
    <source>
        <dbReference type="ARBA" id="ARBA00022824"/>
    </source>
</evidence>
<comment type="caution">
    <text evidence="14">The sequence shown here is derived from an EMBL/GenBank/DDBJ whole genome shotgun (WGS) entry which is preliminary data.</text>
</comment>
<evidence type="ECO:0000256" key="1">
    <source>
        <dbReference type="ARBA" id="ARBA00004477"/>
    </source>
</evidence>
<accession>A0A433CWH6</accession>
<evidence type="ECO:0000256" key="11">
    <source>
        <dbReference type="ARBA" id="ARBA00023166"/>
    </source>
</evidence>
<keyword evidence="4 13" id="KW-0812">Transmembrane</keyword>
<dbReference type="PANTHER" id="PTHR15451:SF19">
    <property type="entry name" value="ERGOSTEROL BIOSYNTHETIC PROTEIN 28 HOMOLOG"/>
    <property type="match status" value="1"/>
</dbReference>
<evidence type="ECO:0000313" key="15">
    <source>
        <dbReference type="Proteomes" id="UP000268093"/>
    </source>
</evidence>
<dbReference type="Proteomes" id="UP000268093">
    <property type="component" value="Unassembled WGS sequence"/>
</dbReference>
<evidence type="ECO:0000256" key="3">
    <source>
        <dbReference type="ARBA" id="ARBA00022516"/>
    </source>
</evidence>
<organism evidence="14 15">
    <name type="scientific">Jimgerdemannia flammicorona</name>
    <dbReference type="NCBI Taxonomy" id="994334"/>
    <lineage>
        <taxon>Eukaryota</taxon>
        <taxon>Fungi</taxon>
        <taxon>Fungi incertae sedis</taxon>
        <taxon>Mucoromycota</taxon>
        <taxon>Mucoromycotina</taxon>
        <taxon>Endogonomycetes</taxon>
        <taxon>Endogonales</taxon>
        <taxon>Endogonaceae</taxon>
        <taxon>Jimgerdemannia</taxon>
    </lineage>
</organism>
<evidence type="ECO:0000256" key="7">
    <source>
        <dbReference type="ARBA" id="ARBA00022989"/>
    </source>
</evidence>
<evidence type="ECO:0000256" key="6">
    <source>
        <dbReference type="ARBA" id="ARBA00022955"/>
    </source>
</evidence>
<gene>
    <name evidence="14" type="ORF">BC936DRAFT_137875</name>
</gene>
<keyword evidence="15" id="KW-1185">Reference proteome</keyword>
<evidence type="ECO:0000256" key="9">
    <source>
        <dbReference type="ARBA" id="ARBA00023098"/>
    </source>
</evidence>
<keyword evidence="12" id="KW-0753">Steroid metabolism</keyword>
<protein>
    <submittedName>
        <fullName evidence="14">Erg28 like protein-domain-containing protein</fullName>
    </submittedName>
</protein>
<proteinExistence type="inferred from homology"/>
<name>A0A433CWH6_9FUNG</name>
<evidence type="ECO:0000256" key="2">
    <source>
        <dbReference type="ARBA" id="ARBA00005377"/>
    </source>
</evidence>
<keyword evidence="9" id="KW-0443">Lipid metabolism</keyword>
<dbReference type="AlphaFoldDB" id="A0A433CWH6"/>
<feature type="transmembrane region" description="Helical" evidence="13">
    <location>
        <begin position="20"/>
        <end position="40"/>
    </location>
</feature>
<sequence>MTSISAAATHILAALPPGKLPLWMLFVSSLGIFNSVQNLFTNKLTKQVYAGRPEQVTPLAARLFATWTWSVSMIRIYAAFHLQEKL</sequence>
<evidence type="ECO:0000256" key="13">
    <source>
        <dbReference type="SAM" id="Phobius"/>
    </source>
</evidence>
<evidence type="ECO:0000256" key="10">
    <source>
        <dbReference type="ARBA" id="ARBA00023136"/>
    </source>
</evidence>
<keyword evidence="3" id="KW-0444">Lipid biosynthesis</keyword>
<evidence type="ECO:0000256" key="8">
    <source>
        <dbReference type="ARBA" id="ARBA00023011"/>
    </source>
</evidence>
<comment type="similarity">
    <text evidence="2">Belongs to the ERG28 family.</text>
</comment>
<dbReference type="InterPro" id="IPR005352">
    <property type="entry name" value="Erg28"/>
</dbReference>
<dbReference type="GO" id="GO:0030674">
    <property type="term" value="F:protein-macromolecule adaptor activity"/>
    <property type="evidence" value="ECO:0007669"/>
    <property type="project" value="TreeGrafter"/>
</dbReference>
<keyword evidence="8" id="KW-0756">Sterol biosynthesis</keyword>
<evidence type="ECO:0000313" key="14">
    <source>
        <dbReference type="EMBL" id="RUP42932.1"/>
    </source>
</evidence>
<evidence type="ECO:0000256" key="12">
    <source>
        <dbReference type="ARBA" id="ARBA00023221"/>
    </source>
</evidence>
<evidence type="ECO:0000256" key="4">
    <source>
        <dbReference type="ARBA" id="ARBA00022692"/>
    </source>
</evidence>
<dbReference type="EMBL" id="RBNI01012091">
    <property type="protein sequence ID" value="RUP42932.1"/>
    <property type="molecule type" value="Genomic_DNA"/>
</dbReference>
<keyword evidence="7 13" id="KW-1133">Transmembrane helix</keyword>
<dbReference type="OrthoDB" id="6485510at2759"/>
<keyword evidence="6" id="KW-0752">Steroid biosynthesis</keyword>
<comment type="subcellular location">
    <subcellularLocation>
        <location evidence="1">Endoplasmic reticulum membrane</location>
        <topology evidence="1">Multi-pass membrane protein</topology>
    </subcellularLocation>
</comment>